<name>A0ABT2N0C5_9CYAN</name>
<sequence length="84" mass="9289">MRIKVGILKAIALFVTRRSLFFDSQPRAIALGLLRGPQYPETITLSPMHCNSFFPGNSRGIPLISMPQPGCWLEMPGSCTPNWG</sequence>
<dbReference type="EMBL" id="JAMXFF010000044">
    <property type="protein sequence ID" value="MCT7969186.1"/>
    <property type="molecule type" value="Genomic_DNA"/>
</dbReference>
<proteinExistence type="predicted"/>
<protein>
    <submittedName>
        <fullName evidence="1">Uncharacterized protein</fullName>
    </submittedName>
</protein>
<dbReference type="RefSeq" id="WP_368008659.1">
    <property type="nucleotide sequence ID" value="NZ_JAMXFF010000044.1"/>
</dbReference>
<organism evidence="1 2">
    <name type="scientific">Laspinema palackyanum D2a</name>
    <dbReference type="NCBI Taxonomy" id="2953684"/>
    <lineage>
        <taxon>Bacteria</taxon>
        <taxon>Bacillati</taxon>
        <taxon>Cyanobacteriota</taxon>
        <taxon>Cyanophyceae</taxon>
        <taxon>Oscillatoriophycideae</taxon>
        <taxon>Oscillatoriales</taxon>
        <taxon>Laspinemataceae</taxon>
        <taxon>Laspinema</taxon>
        <taxon>Laspinema palackyanum</taxon>
    </lineage>
</organism>
<comment type="caution">
    <text evidence="1">The sequence shown here is derived from an EMBL/GenBank/DDBJ whole genome shotgun (WGS) entry which is preliminary data.</text>
</comment>
<keyword evidence="2" id="KW-1185">Reference proteome</keyword>
<evidence type="ECO:0000313" key="2">
    <source>
        <dbReference type="Proteomes" id="UP001525890"/>
    </source>
</evidence>
<gene>
    <name evidence="1" type="ORF">NG799_22990</name>
</gene>
<evidence type="ECO:0000313" key="1">
    <source>
        <dbReference type="EMBL" id="MCT7969186.1"/>
    </source>
</evidence>
<reference evidence="1 2" key="1">
    <citation type="journal article" date="2022" name="Front. Microbiol.">
        <title>High genomic differentiation and limited gene flow indicate recent cryptic speciation within the genus Laspinema (cyanobacteria).</title>
        <authorList>
            <person name="Stanojkovic A."/>
            <person name="Skoupy S."/>
            <person name="Skaloud P."/>
            <person name="Dvorak P."/>
        </authorList>
    </citation>
    <scope>NUCLEOTIDE SEQUENCE [LARGE SCALE GENOMIC DNA]</scope>
    <source>
        <strain evidence="1 2">D2a</strain>
    </source>
</reference>
<accession>A0ABT2N0C5</accession>
<dbReference type="Proteomes" id="UP001525890">
    <property type="component" value="Unassembled WGS sequence"/>
</dbReference>